<sequence>MRLPPEIGLQCVVTLPCSTICCGQAQRGSQWRSTDTVRLHTYSDISSDRTDYRFPLACRGLQLGRCAIYDRHNPPTLFEERQATCVIPSRGRTLPCQGRSRGQGSLAPHSRINSSLLQCPWGLLTGMSQVGRKCMEKSALRCLRLRSASARRQGSDALSLIHGTPHQQPGYILPVSGSESATMMTISTAWATLPPHRTGIGARPPVLAIRHAAQRLWAARSPGVSCPEAEQAPIPRAW</sequence>
<evidence type="ECO:0000313" key="1">
    <source>
        <dbReference type="EMBL" id="KAK8217156.1"/>
    </source>
</evidence>
<organism evidence="1 2">
    <name type="scientific">Zalaria obscura</name>
    <dbReference type="NCBI Taxonomy" id="2024903"/>
    <lineage>
        <taxon>Eukaryota</taxon>
        <taxon>Fungi</taxon>
        <taxon>Dikarya</taxon>
        <taxon>Ascomycota</taxon>
        <taxon>Pezizomycotina</taxon>
        <taxon>Dothideomycetes</taxon>
        <taxon>Dothideomycetidae</taxon>
        <taxon>Dothideales</taxon>
        <taxon>Zalariaceae</taxon>
        <taxon>Zalaria</taxon>
    </lineage>
</organism>
<comment type="caution">
    <text evidence="1">The sequence shown here is derived from an EMBL/GenBank/DDBJ whole genome shotgun (WGS) entry which is preliminary data.</text>
</comment>
<name>A0ACC3SP78_9PEZI</name>
<accession>A0ACC3SP78</accession>
<dbReference type="Proteomes" id="UP001320706">
    <property type="component" value="Unassembled WGS sequence"/>
</dbReference>
<reference evidence="1" key="1">
    <citation type="submission" date="2024-02" db="EMBL/GenBank/DDBJ databases">
        <title>Metagenome Assembled Genome of Zalaria obscura JY119.</title>
        <authorList>
            <person name="Vighnesh L."/>
            <person name="Jagadeeshwari U."/>
            <person name="Venkata Ramana C."/>
            <person name="Sasikala C."/>
        </authorList>
    </citation>
    <scope>NUCLEOTIDE SEQUENCE</scope>
    <source>
        <strain evidence="1">JY119</strain>
    </source>
</reference>
<evidence type="ECO:0000313" key="2">
    <source>
        <dbReference type="Proteomes" id="UP001320706"/>
    </source>
</evidence>
<proteinExistence type="predicted"/>
<protein>
    <submittedName>
        <fullName evidence="1">Uncharacterized protein</fullName>
    </submittedName>
</protein>
<dbReference type="EMBL" id="JAMKPW020000006">
    <property type="protein sequence ID" value="KAK8217156.1"/>
    <property type="molecule type" value="Genomic_DNA"/>
</dbReference>
<gene>
    <name evidence="1" type="ORF">M8818_001408</name>
</gene>
<keyword evidence="2" id="KW-1185">Reference proteome</keyword>